<reference evidence="2" key="1">
    <citation type="submission" date="2021-12" db="EMBL/GenBank/DDBJ databases">
        <authorList>
            <person name="Rodrigo-Torres L."/>
            <person name="Arahal R. D."/>
            <person name="Lucena T."/>
        </authorList>
    </citation>
    <scope>NUCLEOTIDE SEQUENCE</scope>
    <source>
        <strain evidence="2">CECT 8267</strain>
    </source>
</reference>
<organism evidence="2 3">
    <name type="scientific">Sinobacterium norvegicum</name>
    <dbReference type="NCBI Taxonomy" id="1641715"/>
    <lineage>
        <taxon>Bacteria</taxon>
        <taxon>Pseudomonadati</taxon>
        <taxon>Pseudomonadota</taxon>
        <taxon>Gammaproteobacteria</taxon>
        <taxon>Cellvibrionales</taxon>
        <taxon>Spongiibacteraceae</taxon>
        <taxon>Sinobacterium</taxon>
    </lineage>
</organism>
<dbReference type="Proteomes" id="UP000838100">
    <property type="component" value="Unassembled WGS sequence"/>
</dbReference>
<dbReference type="InterPro" id="IPR024409">
    <property type="entry name" value="DUF3833"/>
</dbReference>
<gene>
    <name evidence="2" type="ORF">SIN8267_01335</name>
</gene>
<dbReference type="RefSeq" id="WP_237443890.1">
    <property type="nucleotide sequence ID" value="NZ_CAKLPX010000001.1"/>
</dbReference>
<sequence>MTLLKSKSAIALLAYMVFLLSACSQQNIQQYSDQKPEINIQTFFDGKLKAYGVVKNRQGDVIRHFTADITASWQDGVATLDEHFIFSDGEKTQRIWTLKPNGNGKFLASANDVVGESDMLVAGNAIFMEYILQLPYKEGILDVTVDDKMFLVDKNKIINESIFTKWGFRVATVQLVIEKTNGAETATTRRRPATTLAFVREAKYSY</sequence>
<evidence type="ECO:0008006" key="4">
    <source>
        <dbReference type="Google" id="ProtNLM"/>
    </source>
</evidence>
<dbReference type="PROSITE" id="PS51257">
    <property type="entry name" value="PROKAR_LIPOPROTEIN"/>
    <property type="match status" value="1"/>
</dbReference>
<protein>
    <recommendedName>
        <fullName evidence="4">DUF3833 domain-containing protein</fullName>
    </recommendedName>
</protein>
<accession>A0ABM9ADG5</accession>
<evidence type="ECO:0000313" key="3">
    <source>
        <dbReference type="Proteomes" id="UP000838100"/>
    </source>
</evidence>
<comment type="caution">
    <text evidence="2">The sequence shown here is derived from an EMBL/GenBank/DDBJ whole genome shotgun (WGS) entry which is preliminary data.</text>
</comment>
<name>A0ABM9ADG5_9GAMM</name>
<evidence type="ECO:0000313" key="2">
    <source>
        <dbReference type="EMBL" id="CAH0991233.1"/>
    </source>
</evidence>
<evidence type="ECO:0000256" key="1">
    <source>
        <dbReference type="SAM" id="SignalP"/>
    </source>
</evidence>
<feature type="chain" id="PRO_5045782848" description="DUF3833 domain-containing protein" evidence="1">
    <location>
        <begin position="25"/>
        <end position="206"/>
    </location>
</feature>
<dbReference type="Pfam" id="PF12915">
    <property type="entry name" value="DUF3833"/>
    <property type="match status" value="1"/>
</dbReference>
<feature type="signal peptide" evidence="1">
    <location>
        <begin position="1"/>
        <end position="24"/>
    </location>
</feature>
<proteinExistence type="predicted"/>
<keyword evidence="3" id="KW-1185">Reference proteome</keyword>
<dbReference type="EMBL" id="CAKLPX010000001">
    <property type="protein sequence ID" value="CAH0991233.1"/>
    <property type="molecule type" value="Genomic_DNA"/>
</dbReference>
<keyword evidence="1" id="KW-0732">Signal</keyword>